<dbReference type="EMBL" id="CP020440">
    <property type="protein sequence ID" value="ARC34986.1"/>
    <property type="molecule type" value="Genomic_DNA"/>
</dbReference>
<evidence type="ECO:0000313" key="2">
    <source>
        <dbReference type="EMBL" id="ATQ58126.1"/>
    </source>
</evidence>
<keyword evidence="3" id="KW-1185">Reference proteome</keyword>
<reference evidence="1" key="3">
    <citation type="submission" date="2017-12" db="EMBL/GenBank/DDBJ databases">
        <title>FDA dAtabase for Regulatory Grade micrObial Sequences (FDA-ARGOS): Supporting development and validation of Infectious Disease Dx tests.</title>
        <authorList>
            <person name="Campos J."/>
            <person name="Goldberg B."/>
            <person name="Tallon L."/>
            <person name="Sadzewicz L."/>
            <person name="Sengamalay N."/>
            <person name="Ott S."/>
            <person name="Godinez A."/>
            <person name="Nagaraj S."/>
            <person name="Vyas G."/>
            <person name="Aluvathingal J."/>
            <person name="Nadendla S."/>
            <person name="Geyer C."/>
            <person name="Nandy P."/>
            <person name="Hobson J."/>
            <person name="Sichtig H."/>
        </authorList>
    </citation>
    <scope>NUCLEOTIDE SEQUENCE</scope>
    <source>
        <strain evidence="1">FDAARGOS_252</strain>
        <plasmid evidence="1">unnamed2</plasmid>
    </source>
</reference>
<evidence type="ECO:0000313" key="1">
    <source>
        <dbReference type="EMBL" id="ARC34986.1"/>
    </source>
</evidence>
<dbReference type="Proteomes" id="UP000229314">
    <property type="component" value="Plasmid pTT13-2"/>
</dbReference>
<evidence type="ECO:0008006" key="5">
    <source>
        <dbReference type="Google" id="ProtNLM"/>
    </source>
</evidence>
<dbReference type="Proteomes" id="UP000191257">
    <property type="component" value="Plasmid unnamed2"/>
</dbReference>
<geneLocation type="plasmid" evidence="1 3">
    <name>unnamed2</name>
</geneLocation>
<geneLocation type="plasmid" evidence="2">
    <name>pTT13-2</name>
</geneLocation>
<sequence>MIEPSRAAQGPRLHYHFLHVGKCGGETVIKVLSDQRLKFTAYHVGTADRDIHDVILRQEERDAFLIPLRDPCSRFISAFEWDLYSKVLTRPEKKAKNGVWQRIFNMFRTANDVAEALSDTDPKRREMAELALHASKLHMQMDLGWYLPPALARRLPPDRTHLLRTQHLDADLPAFLEALGLRSSGPVPRTKSDYKRFIPPARLTSALSGRARENLARAKSDTMETLDILQQVIAPA</sequence>
<keyword evidence="1" id="KW-0614">Plasmid</keyword>
<evidence type="ECO:0000313" key="3">
    <source>
        <dbReference type="Proteomes" id="UP000191257"/>
    </source>
</evidence>
<dbReference type="RefSeq" id="WP_080620015.1">
    <property type="nucleotide sequence ID" value="NZ_CAJGAB010000005.1"/>
</dbReference>
<dbReference type="AlphaFoldDB" id="A0A1V0GM95"/>
<accession>A0A1V0GM95</accession>
<organism evidence="1 3">
    <name type="scientific">Paracoccus yeei</name>
    <dbReference type="NCBI Taxonomy" id="147645"/>
    <lineage>
        <taxon>Bacteria</taxon>
        <taxon>Pseudomonadati</taxon>
        <taxon>Pseudomonadota</taxon>
        <taxon>Alphaproteobacteria</taxon>
        <taxon>Rhodobacterales</taxon>
        <taxon>Paracoccaceae</taxon>
        <taxon>Paracoccus</taxon>
    </lineage>
</organism>
<dbReference type="EMBL" id="CP024424">
    <property type="protein sequence ID" value="ATQ58126.1"/>
    <property type="molecule type" value="Genomic_DNA"/>
</dbReference>
<dbReference type="KEGG" id="pye:A6J80_00245"/>
<name>A0A1V0GM95_9RHOB</name>
<gene>
    <name evidence="1" type="ORF">A6J80_00245</name>
    <name evidence="2" type="ORF">PYTT13_20035</name>
</gene>
<reference evidence="2 4" key="2">
    <citation type="submission" date="2017-10" db="EMBL/GenBank/DDBJ databases">
        <title>Complete genome sequence of Paracoccus yeei TT13 isolated from human skin.</title>
        <authorList>
            <person name="Lee K."/>
            <person name="Lim J.Y."/>
            <person name="Hwang I."/>
        </authorList>
    </citation>
    <scope>NUCLEOTIDE SEQUENCE [LARGE SCALE GENOMIC DNA]</scope>
    <source>
        <strain evidence="2 4">TT13</strain>
        <plasmid evidence="4">Plasmid ptt13-2</plasmid>
        <plasmid evidence="2">pTT13-2</plasmid>
    </source>
</reference>
<dbReference type="GeneID" id="78899941"/>
<protein>
    <recommendedName>
        <fullName evidence="5">Sulfotransferase family protein</fullName>
    </recommendedName>
</protein>
<reference evidence="3" key="1">
    <citation type="submission" date="2017-03" db="EMBL/GenBank/DDBJ databases">
        <title>FDA dAtabase for Regulatory Grade micrObial Sequences (FDA-ARGOS): Supporting development and validation of Infectious Disease Dx tests.</title>
        <authorList>
            <person name="Campos J."/>
            <person name="Goldberg B."/>
            <person name="Tallon L."/>
            <person name="Sadzewicz L."/>
            <person name="Sengamalay N."/>
            <person name="Ott S."/>
            <person name="Godinez A."/>
            <person name="Nagaraj S."/>
            <person name="Vyas G."/>
            <person name="Aluvathingal J."/>
            <person name="Nadendla S."/>
            <person name="Geyer C."/>
            <person name="Nandy P."/>
            <person name="Hobson J."/>
            <person name="Sichtig H."/>
        </authorList>
    </citation>
    <scope>NUCLEOTIDE SEQUENCE [LARGE SCALE GENOMIC DNA]</scope>
    <source>
        <strain evidence="3">FDAARGOS_252</strain>
        <plasmid evidence="3">unnamed2</plasmid>
    </source>
</reference>
<evidence type="ECO:0000313" key="4">
    <source>
        <dbReference type="Proteomes" id="UP000229314"/>
    </source>
</evidence>
<geneLocation type="plasmid" evidence="4">
    <name>ptt13-2</name>
</geneLocation>
<proteinExistence type="predicted"/>